<reference evidence="1 2" key="1">
    <citation type="journal article" date="2024" name="Plant J.">
        <title>Genome sequences and population genomics reveal climatic adaptation and genomic divergence between two closely related sweetgum species.</title>
        <authorList>
            <person name="Xu W.Q."/>
            <person name="Ren C.Q."/>
            <person name="Zhang X.Y."/>
            <person name="Comes H.P."/>
            <person name="Liu X.H."/>
            <person name="Li Y.G."/>
            <person name="Kettle C.J."/>
            <person name="Jalonen R."/>
            <person name="Gaisberger H."/>
            <person name="Ma Y.Z."/>
            <person name="Qiu Y.X."/>
        </authorList>
    </citation>
    <scope>NUCLEOTIDE SEQUENCE [LARGE SCALE GENOMIC DNA]</scope>
    <source>
        <strain evidence="1">Hangzhou</strain>
    </source>
</reference>
<name>A0AAP0X3V5_LIQFO</name>
<evidence type="ECO:0000313" key="2">
    <source>
        <dbReference type="Proteomes" id="UP001415857"/>
    </source>
</evidence>
<proteinExistence type="predicted"/>
<gene>
    <name evidence="1" type="ORF">L1049_017640</name>
</gene>
<comment type="caution">
    <text evidence="1">The sequence shown here is derived from an EMBL/GenBank/DDBJ whole genome shotgun (WGS) entry which is preliminary data.</text>
</comment>
<dbReference type="AlphaFoldDB" id="A0AAP0X3V5"/>
<dbReference type="EMBL" id="JBBPBK010000003">
    <property type="protein sequence ID" value="KAK9289166.1"/>
    <property type="molecule type" value="Genomic_DNA"/>
</dbReference>
<protein>
    <submittedName>
        <fullName evidence="1">Uncharacterized protein</fullName>
    </submittedName>
</protein>
<organism evidence="1 2">
    <name type="scientific">Liquidambar formosana</name>
    <name type="common">Formosan gum</name>
    <dbReference type="NCBI Taxonomy" id="63359"/>
    <lineage>
        <taxon>Eukaryota</taxon>
        <taxon>Viridiplantae</taxon>
        <taxon>Streptophyta</taxon>
        <taxon>Embryophyta</taxon>
        <taxon>Tracheophyta</taxon>
        <taxon>Spermatophyta</taxon>
        <taxon>Magnoliopsida</taxon>
        <taxon>eudicotyledons</taxon>
        <taxon>Gunneridae</taxon>
        <taxon>Pentapetalae</taxon>
        <taxon>Saxifragales</taxon>
        <taxon>Altingiaceae</taxon>
        <taxon>Liquidambar</taxon>
    </lineage>
</organism>
<evidence type="ECO:0000313" key="1">
    <source>
        <dbReference type="EMBL" id="KAK9289166.1"/>
    </source>
</evidence>
<dbReference type="Proteomes" id="UP001415857">
    <property type="component" value="Unassembled WGS sequence"/>
</dbReference>
<sequence length="119" mass="13314">MVEMQKSGFLMHFHPPLTALANSAQSYPFSIQALGFASVHVAPSHGQLERPVLGANLSKSESPGKVIVMSLGLNDEKKVYIISFFFRWKLFPKGKTHVAIENLFSNVYQIPEPLPYMHV</sequence>
<keyword evidence="2" id="KW-1185">Reference proteome</keyword>
<accession>A0AAP0X3V5</accession>